<organism evidence="1 2">
    <name type="scientific">Streptacidiphilus fuscans</name>
    <dbReference type="NCBI Taxonomy" id="2789292"/>
    <lineage>
        <taxon>Bacteria</taxon>
        <taxon>Bacillati</taxon>
        <taxon>Actinomycetota</taxon>
        <taxon>Actinomycetes</taxon>
        <taxon>Kitasatosporales</taxon>
        <taxon>Streptomycetaceae</taxon>
        <taxon>Streptacidiphilus</taxon>
    </lineage>
</organism>
<name>A0A931BHS7_9ACTN</name>
<proteinExistence type="predicted"/>
<keyword evidence="2" id="KW-1185">Reference proteome</keyword>
<dbReference type="EMBL" id="JADPRT010000025">
    <property type="protein sequence ID" value="MBF9073695.1"/>
    <property type="molecule type" value="Genomic_DNA"/>
</dbReference>
<comment type="caution">
    <text evidence="1">The sequence shown here is derived from an EMBL/GenBank/DDBJ whole genome shotgun (WGS) entry which is preliminary data.</text>
</comment>
<dbReference type="RefSeq" id="WP_196198543.1">
    <property type="nucleotide sequence ID" value="NZ_JADPRT010000025.1"/>
</dbReference>
<protein>
    <submittedName>
        <fullName evidence="1">Uncharacterized protein</fullName>
    </submittedName>
</protein>
<gene>
    <name evidence="1" type="ORF">I2501_37350</name>
</gene>
<dbReference type="AlphaFoldDB" id="A0A931BHS7"/>
<evidence type="ECO:0000313" key="1">
    <source>
        <dbReference type="EMBL" id="MBF9073695.1"/>
    </source>
</evidence>
<sequence>MVTYDELANTNLSALDTATTDLEQLVRGWAYDSDFQGGVVTPLAASGWSGPAAEAAAGELTQARGQIDAAFTETSAMAKALRDAHDQFVGFQNTLRQIQQDAQAQGLVISADGSQVTWNMPPDLPHNAGVHEEYQQSMSQEADAIAQRIKSVLQQATDADQTAAAALTADTGTNQQSFNAAPVGGIPEEEAAQAANLARQGNNLTTAQLAQLDALLKANANDPRFTTAFYNDLGPQGTLLSWGQLSEGTTGNPPADPNRVALLKDLQQQLGTSLACATNTQTWPHLSDQWEAGLRAAGSQRIPLAGPDQFNYQPYGYQILGSILRTGNYDPHFIDPIAEHVTQLTEQNPDMWAQAAPNPPCPDVRTNLLGNGSGFNPVTGVLEGLGHSPAAATDFFHNPETLYNTDGTPTGHTVTPNGYLNFFTNSDKNPLWPDTTSREASDQAAAVNSEPTALGHALQAATTGQAWDAPSGAVPPPHTPATDDVMNQVVNTFGSNPSLIQGNGAPFSSMNGSLAHMTGSYMGDVDRTVNAPSGGLLGVYGAPANLDQNNTTHLLDTLGRDPNAYGILQQAQNGYTAGQLQNAVHQPGDLNDNLTRVANQGSQISGILSNARANAVAQNGWASDAAYNASIDRNAGWANTVYSVSVGSVVGKVPIVGSIVNGQVSKMITNMGNSFHHNSTAQTVDTNIDIVNSGKTAAGQAAQYAVQNALQGTGQDPDGTTTYNVGQAAQTGYEGGVTTDGAYHQGGK</sequence>
<dbReference type="Proteomes" id="UP000657385">
    <property type="component" value="Unassembled WGS sequence"/>
</dbReference>
<evidence type="ECO:0000313" key="2">
    <source>
        <dbReference type="Proteomes" id="UP000657385"/>
    </source>
</evidence>
<accession>A0A931BHS7</accession>
<reference evidence="1" key="1">
    <citation type="submission" date="2020-11" db="EMBL/GenBank/DDBJ databases">
        <title>Isolation and identification of active actinomycetes.</title>
        <authorList>
            <person name="Yu B."/>
        </authorList>
    </citation>
    <scope>NUCLEOTIDE SEQUENCE</scope>
    <source>
        <strain evidence="1">NEAU-YB345</strain>
    </source>
</reference>